<dbReference type="HOGENOM" id="CLU_561588_0_0_1"/>
<gene>
    <name evidence="1" type="ORF">SBOR_8197</name>
</gene>
<organism evidence="1 2">
    <name type="scientific">Sclerotinia borealis (strain F-4128)</name>
    <dbReference type="NCBI Taxonomy" id="1432307"/>
    <lineage>
        <taxon>Eukaryota</taxon>
        <taxon>Fungi</taxon>
        <taxon>Dikarya</taxon>
        <taxon>Ascomycota</taxon>
        <taxon>Pezizomycotina</taxon>
        <taxon>Leotiomycetes</taxon>
        <taxon>Helotiales</taxon>
        <taxon>Sclerotiniaceae</taxon>
        <taxon>Sclerotinia</taxon>
    </lineage>
</organism>
<reference evidence="1 2" key="1">
    <citation type="journal article" date="2014" name="Genome Announc.">
        <title>Draft genome sequence of Sclerotinia borealis, a psychrophilic plant pathogenic fungus.</title>
        <authorList>
            <person name="Mardanov A.V."/>
            <person name="Beletsky A.V."/>
            <person name="Kadnikov V.V."/>
            <person name="Ignatov A.N."/>
            <person name="Ravin N.V."/>
        </authorList>
    </citation>
    <scope>NUCLEOTIDE SEQUENCE [LARGE SCALE GENOMIC DNA]</scope>
    <source>
        <strain evidence="2">F-4157</strain>
    </source>
</reference>
<evidence type="ECO:0008006" key="3">
    <source>
        <dbReference type="Google" id="ProtNLM"/>
    </source>
</evidence>
<keyword evidence="2" id="KW-1185">Reference proteome</keyword>
<dbReference type="Proteomes" id="UP000019487">
    <property type="component" value="Unassembled WGS sequence"/>
</dbReference>
<protein>
    <recommendedName>
        <fullName evidence="3">SprT-like domain-containing protein</fullName>
    </recommendedName>
</protein>
<dbReference type="EMBL" id="AYSA01000501">
    <property type="protein sequence ID" value="ESZ91416.1"/>
    <property type="molecule type" value="Genomic_DNA"/>
</dbReference>
<dbReference type="OrthoDB" id="3541176at2759"/>
<dbReference type="AlphaFoldDB" id="W9C6D7"/>
<accession>W9C6D7</accession>
<proteinExistence type="predicted"/>
<evidence type="ECO:0000313" key="1">
    <source>
        <dbReference type="EMBL" id="ESZ91416.1"/>
    </source>
</evidence>
<comment type="caution">
    <text evidence="1">The sequence shown here is derived from an EMBL/GenBank/DDBJ whole genome shotgun (WGS) entry which is preliminary data.</text>
</comment>
<sequence length="486" mass="54628">MSDRWVTSGRGGPWDMKYRYYSPGHPGHRAPGEPTVPIIYTGNPSEPYTLKPLSHSFEDIFEMIMHHTKLKDDATTEGCWRQAYTLLSESFPLNEDPDVVFKDFFEIFNGFFFGGMVKNSVVAEFADDEWKNIVEFEFVVDEARAIKVGLESNLGITSYVDSKCFRTTTIYIRDVRTGSADDDYTEVMIGMLGTLAHEMIHAMERMYMMYTPDDEGVDRADHCTVWQGAAIAIEEATSGLPDGPDWFDLKLDLGRESSAHGFHPWDVLGPSPVVELADFLVLIIAVSSLDPTKRYHPSPRFASTALTISSLGREGDKLHSAKRLGSVLKVHDAQGYPSLVQTIRVVYPLFISTSLTVLPLPRRPEDGSRFIRQFLTVLYAPEKAKRQSRSILFDKPSPFFRPREGQETVPGFRQSLTVLLLPRRLEDSPGIFDNNPSPFFRSREGQKTVPGLFDNSHCSIALARSSDTQSMEIPTIIILLVALAKL</sequence>
<evidence type="ECO:0000313" key="2">
    <source>
        <dbReference type="Proteomes" id="UP000019487"/>
    </source>
</evidence>
<name>W9C6D7_SCLBF</name>